<dbReference type="AlphaFoldDB" id="A0A5E4N0C6"/>
<reference evidence="1 2" key="1">
    <citation type="submission" date="2019-08" db="EMBL/GenBank/DDBJ databases">
        <authorList>
            <person name="Alioto T."/>
            <person name="Alioto T."/>
            <person name="Gomez Garrido J."/>
        </authorList>
    </citation>
    <scope>NUCLEOTIDE SEQUENCE [LARGE SCALE GENOMIC DNA]</scope>
</reference>
<dbReference type="Proteomes" id="UP000325440">
    <property type="component" value="Unassembled WGS sequence"/>
</dbReference>
<gene>
    <name evidence="1" type="ORF">CINCED_3A018145</name>
</gene>
<dbReference type="EMBL" id="CABPRJ010001446">
    <property type="protein sequence ID" value="VVC37389.1"/>
    <property type="molecule type" value="Genomic_DNA"/>
</dbReference>
<protein>
    <submittedName>
        <fullName evidence="1">Uncharacterized protein</fullName>
    </submittedName>
</protein>
<accession>A0A5E4N0C6</accession>
<keyword evidence="2" id="KW-1185">Reference proteome</keyword>
<organism evidence="1 2">
    <name type="scientific">Cinara cedri</name>
    <dbReference type="NCBI Taxonomy" id="506608"/>
    <lineage>
        <taxon>Eukaryota</taxon>
        <taxon>Metazoa</taxon>
        <taxon>Ecdysozoa</taxon>
        <taxon>Arthropoda</taxon>
        <taxon>Hexapoda</taxon>
        <taxon>Insecta</taxon>
        <taxon>Pterygota</taxon>
        <taxon>Neoptera</taxon>
        <taxon>Paraneoptera</taxon>
        <taxon>Hemiptera</taxon>
        <taxon>Sternorrhyncha</taxon>
        <taxon>Aphidomorpha</taxon>
        <taxon>Aphidoidea</taxon>
        <taxon>Aphididae</taxon>
        <taxon>Lachninae</taxon>
        <taxon>Cinara</taxon>
    </lineage>
</organism>
<proteinExistence type="predicted"/>
<evidence type="ECO:0000313" key="2">
    <source>
        <dbReference type="Proteomes" id="UP000325440"/>
    </source>
</evidence>
<sequence length="120" mass="14131">MLQINYKRNNFNKVPSLSCSCILIDKNLEKFIKETAKKERYGMTRYVEKQLVLNKGITTTLIFCRTPPGLGRIFSHEEQTLKVEKLGKLKKYQSNRGMEYCVSIYQGNHKGRRYKYKLIS</sequence>
<evidence type="ECO:0000313" key="1">
    <source>
        <dbReference type="EMBL" id="VVC37389.1"/>
    </source>
</evidence>
<name>A0A5E4N0C6_9HEMI</name>